<dbReference type="Proteomes" id="UP001597151">
    <property type="component" value="Unassembled WGS sequence"/>
</dbReference>
<evidence type="ECO:0000313" key="2">
    <source>
        <dbReference type="Proteomes" id="UP001597151"/>
    </source>
</evidence>
<gene>
    <name evidence="1" type="ORF">ACFQ3C_03850</name>
</gene>
<reference evidence="2" key="1">
    <citation type="journal article" date="2019" name="Int. J. Syst. Evol. Microbiol.">
        <title>The Global Catalogue of Microorganisms (GCM) 10K type strain sequencing project: providing services to taxonomists for standard genome sequencing and annotation.</title>
        <authorList>
            <consortium name="The Broad Institute Genomics Platform"/>
            <consortium name="The Broad Institute Genome Sequencing Center for Infectious Disease"/>
            <person name="Wu L."/>
            <person name="Ma J."/>
        </authorList>
    </citation>
    <scope>NUCLEOTIDE SEQUENCE [LARGE SCALE GENOMIC DNA]</scope>
    <source>
        <strain evidence="2">CCUG 55328</strain>
    </source>
</reference>
<evidence type="ECO:0000313" key="1">
    <source>
        <dbReference type="EMBL" id="MFD1193799.1"/>
    </source>
</evidence>
<protein>
    <submittedName>
        <fullName evidence="1">Uncharacterized protein</fullName>
    </submittedName>
</protein>
<sequence>MAPEQSTVEVLIGGAYRKLVTRKQDSKVNLENIRNLPSELGETNDEEDAWRALFNFGGLGSPSTESRDLPQVVQLVPMLANYGGVLGRVRNRWSPGNLLVNAIQSGSNQQSCSDEILENFARSLLVDKDDDFLAKFLENSLYKLSGDEYPEIAKAYEPVFPAYREQVSRSRSPAERLVLDLPHVIRLKAHLTRRQWTLLLEALLRIGLFAHYAWLLSLNAQTWEVCREIINGASRPTLDKIRADFWERHAKDYPILELGQDSGPAIKKSIRKYAQARLGLSLVLRVLQEVGCEANPLQHRGGVETPVVLEEFFSLVAEKRDAIKTAFEPNEHLGSFEAALGAVLDRTSGFQSATTGPTRNLLFFLRYTAGRISPRVVEQVSYDQSYLLEKADRSRRNSPWLVDFGPVLIVTLVHCCCRQERTRSVSVNRFERYLADWGIRASQRELTTGKFAKLVEQLGIMVDSPDAGGGRLLMDPLMQSSKDE</sequence>
<comment type="caution">
    <text evidence="1">The sequence shown here is derived from an EMBL/GenBank/DDBJ whole genome shotgun (WGS) entry which is preliminary data.</text>
</comment>
<name>A0ABW3T9C0_9RHOB</name>
<accession>A0ABW3T9C0</accession>
<keyword evidence="2" id="KW-1185">Reference proteome</keyword>
<organism evidence="1 2">
    <name type="scientific">Seohaeicola saemankumensis</name>
    <dbReference type="NCBI Taxonomy" id="481181"/>
    <lineage>
        <taxon>Bacteria</taxon>
        <taxon>Pseudomonadati</taxon>
        <taxon>Pseudomonadota</taxon>
        <taxon>Alphaproteobacteria</taxon>
        <taxon>Rhodobacterales</taxon>
        <taxon>Roseobacteraceae</taxon>
        <taxon>Seohaeicola</taxon>
    </lineage>
</organism>
<proteinExistence type="predicted"/>
<dbReference type="EMBL" id="JBHTKR010000002">
    <property type="protein sequence ID" value="MFD1193799.1"/>
    <property type="molecule type" value="Genomic_DNA"/>
</dbReference>
<dbReference type="RefSeq" id="WP_380789121.1">
    <property type="nucleotide sequence ID" value="NZ_JBHTKR010000002.1"/>
</dbReference>